<dbReference type="Proteomes" id="UP000524492">
    <property type="component" value="Unassembled WGS sequence"/>
</dbReference>
<organism evidence="2 3">
    <name type="scientific">Rhizobium aethiopicum</name>
    <dbReference type="NCBI Taxonomy" id="1138170"/>
    <lineage>
        <taxon>Bacteria</taxon>
        <taxon>Pseudomonadati</taxon>
        <taxon>Pseudomonadota</taxon>
        <taxon>Alphaproteobacteria</taxon>
        <taxon>Hyphomicrobiales</taxon>
        <taxon>Rhizobiaceae</taxon>
        <taxon>Rhizobium/Agrobacterium group</taxon>
        <taxon>Rhizobium</taxon>
    </lineage>
</organism>
<name>A0A7W6MI41_9HYPH</name>
<feature type="region of interest" description="Disordered" evidence="1">
    <location>
        <begin position="38"/>
        <end position="111"/>
    </location>
</feature>
<dbReference type="RefSeq" id="WP_184455902.1">
    <property type="nucleotide sequence ID" value="NZ_JACIFV010000006.1"/>
</dbReference>
<dbReference type="EMBL" id="JACIFV010000006">
    <property type="protein sequence ID" value="MBB4192151.1"/>
    <property type="molecule type" value="Genomic_DNA"/>
</dbReference>
<evidence type="ECO:0000256" key="1">
    <source>
        <dbReference type="SAM" id="MobiDB-lite"/>
    </source>
</evidence>
<feature type="compositionally biased region" description="Gly residues" evidence="1">
    <location>
        <begin position="73"/>
        <end position="111"/>
    </location>
</feature>
<proteinExistence type="predicted"/>
<comment type="caution">
    <text evidence="2">The sequence shown here is derived from an EMBL/GenBank/DDBJ whole genome shotgun (WGS) entry which is preliminary data.</text>
</comment>
<dbReference type="AlphaFoldDB" id="A0A7W6MI41"/>
<reference evidence="2 3" key="1">
    <citation type="submission" date="2020-08" db="EMBL/GenBank/DDBJ databases">
        <title>Genomic Encyclopedia of Type Strains, Phase IV (KMG-V): Genome sequencing to study the core and pangenomes of soil and plant-associated prokaryotes.</title>
        <authorList>
            <person name="Whitman W."/>
        </authorList>
    </citation>
    <scope>NUCLEOTIDE SEQUENCE [LARGE SCALE GENOMIC DNA]</scope>
    <source>
        <strain evidence="2 3">SEMIA 4074</strain>
    </source>
</reference>
<evidence type="ECO:0000313" key="3">
    <source>
        <dbReference type="Proteomes" id="UP000524492"/>
    </source>
</evidence>
<keyword evidence="3" id="KW-1185">Reference proteome</keyword>
<protein>
    <submittedName>
        <fullName evidence="2">Uncharacterized protein</fullName>
    </submittedName>
</protein>
<feature type="compositionally biased region" description="Low complexity" evidence="1">
    <location>
        <begin position="45"/>
        <end position="57"/>
    </location>
</feature>
<accession>A0A7W6MI41</accession>
<gene>
    <name evidence="2" type="ORF">GGD53_002308</name>
</gene>
<evidence type="ECO:0000313" key="2">
    <source>
        <dbReference type="EMBL" id="MBB4192151.1"/>
    </source>
</evidence>
<sequence length="111" mass="10893">MNSNQTIRVLLCSTFIVGSGAILQSCIFDPSARTLFTSEEPAANKQPTVKRTPTVKKVTARSNEPAFVRSENGSGGNSSSGGGMGGGDSGGGGGGSSGDGGNGGDGGGSWH</sequence>